<dbReference type="GeneID" id="13883180"/>
<dbReference type="GO" id="GO:0034080">
    <property type="term" value="P:CENP-A containing chromatin assembly"/>
    <property type="evidence" value="ECO:0007669"/>
    <property type="project" value="InterPro"/>
</dbReference>
<organism evidence="1 2">
    <name type="scientific">Kazachstania africana (strain ATCC 22294 / BCRC 22015 / CBS 2517 / CECT 1963 / NBRC 1671 / NRRL Y-8276)</name>
    <name type="common">Yeast</name>
    <name type="synonym">Kluyveromyces africanus</name>
    <dbReference type="NCBI Taxonomy" id="1071382"/>
    <lineage>
        <taxon>Eukaryota</taxon>
        <taxon>Fungi</taxon>
        <taxon>Dikarya</taxon>
        <taxon>Ascomycota</taxon>
        <taxon>Saccharomycotina</taxon>
        <taxon>Saccharomycetes</taxon>
        <taxon>Saccharomycetales</taxon>
        <taxon>Saccharomycetaceae</taxon>
        <taxon>Kazachstania</taxon>
    </lineage>
</organism>
<proteinExistence type="predicted"/>
<dbReference type="AlphaFoldDB" id="H2AVP3"/>
<dbReference type="HOGENOM" id="CLU_031572_0_0_1"/>
<dbReference type="EMBL" id="HE650825">
    <property type="protein sequence ID" value="CCF58443.1"/>
    <property type="molecule type" value="Genomic_DNA"/>
</dbReference>
<gene>
    <name evidence="1" type="primary">KAFR0E02910</name>
    <name evidence="1" type="ORF">KAFR_0E02910</name>
</gene>
<protein>
    <submittedName>
        <fullName evidence="1">Uncharacterized protein</fullName>
    </submittedName>
</protein>
<dbReference type="Gene3D" id="3.10.20.720">
    <property type="match status" value="1"/>
</dbReference>
<dbReference type="FunCoup" id="H2AVP3">
    <property type="interactions" value="95"/>
</dbReference>
<sequence>MSMEGLDSYVPSLAADVKLQRLKRLPVKTIHRLTIAWLTRFNTDYSKLKLTKVERKLDELIALDKINRKDLAKLVLSRYFNRGLNMRQLADIEFETLLHLPNHHKWNSLTIYDSKTNKYIPHLNYQDVQRKLSEDFKRSQINSHISFFDHPKLPITCFRIKLFELNHTSRQSFWLIFIPGTPILFHSHYNELNDPFVKLLFNHLKGIILPNQIVYFKKNENEPIKSLDTIYLTSGVTRYGNAMANWISYSHGDKVDNSPLSNSSSHTSIGGMKLNQNDNKEKCLIRFNGMNCEQNHIPVEKVNFLLNVDDGISIKFKFQGNDVFKGIRSLCEDEVIDIDKIPGWLCGENSIKSGVITENGFQAIVEKDRLF</sequence>
<dbReference type="GO" id="GO:0007059">
    <property type="term" value="P:chromosome segregation"/>
    <property type="evidence" value="ECO:0007669"/>
    <property type="project" value="InterPro"/>
</dbReference>
<dbReference type="Pfam" id="PF05238">
    <property type="entry name" value="CENP-N"/>
    <property type="match status" value="1"/>
</dbReference>
<reference evidence="1 2" key="1">
    <citation type="journal article" date="2011" name="Proc. Natl. Acad. Sci. U.S.A.">
        <title>Evolutionary erosion of yeast sex chromosomes by mating-type switching accidents.</title>
        <authorList>
            <person name="Gordon J.L."/>
            <person name="Armisen D."/>
            <person name="Proux-Wera E."/>
            <person name="Oheigeartaigh S.S."/>
            <person name="Byrne K.P."/>
            <person name="Wolfe K.H."/>
        </authorList>
    </citation>
    <scope>NUCLEOTIDE SEQUENCE [LARGE SCALE GENOMIC DNA]</scope>
    <source>
        <strain evidence="2">ATCC 22294 / BCRC 22015 / CBS 2517 / CECT 1963 / NBRC 1671 / NRRL Y-8276</strain>
    </source>
</reference>
<evidence type="ECO:0000313" key="2">
    <source>
        <dbReference type="Proteomes" id="UP000005220"/>
    </source>
</evidence>
<dbReference type="RefSeq" id="XP_003957578.1">
    <property type="nucleotide sequence ID" value="XM_003957529.1"/>
</dbReference>
<name>H2AVP3_KAZAF</name>
<dbReference type="Proteomes" id="UP000005220">
    <property type="component" value="Chromosome 5"/>
</dbReference>
<evidence type="ECO:0000313" key="1">
    <source>
        <dbReference type="EMBL" id="CCF58443.1"/>
    </source>
</evidence>
<dbReference type="eggNOG" id="ENOG502QVRZ">
    <property type="taxonomic scope" value="Eukaryota"/>
</dbReference>
<keyword evidence="2" id="KW-1185">Reference proteome</keyword>
<dbReference type="InParanoid" id="H2AVP3"/>
<dbReference type="KEGG" id="kaf:KAFR_0E02910"/>
<dbReference type="STRING" id="1071382.H2AVP3"/>
<accession>H2AVP3</accession>
<dbReference type="OrthoDB" id="6585699at2759"/>
<dbReference type="InterPro" id="IPR007902">
    <property type="entry name" value="Chl4/mis15/CENP-N"/>
</dbReference>